<dbReference type="PRINTS" id="PR00118">
    <property type="entry name" value="BLACTAMASEA"/>
</dbReference>
<comment type="similarity">
    <text evidence="2">Belongs to the class-A beta-lactamase family.</text>
</comment>
<dbReference type="InterPro" id="IPR045155">
    <property type="entry name" value="Beta-lactam_cat"/>
</dbReference>
<evidence type="ECO:0000313" key="5">
    <source>
        <dbReference type="EMBL" id="MCO6158979.1"/>
    </source>
</evidence>
<keyword evidence="6" id="KW-1185">Reference proteome</keyword>
<keyword evidence="5" id="KW-0378">Hydrolase</keyword>
<dbReference type="InterPro" id="IPR000871">
    <property type="entry name" value="Beta-lactam_class-A"/>
</dbReference>
<dbReference type="Proteomes" id="UP001523401">
    <property type="component" value="Unassembled WGS sequence"/>
</dbReference>
<dbReference type="GO" id="GO:0008800">
    <property type="term" value="F:beta-lactamase activity"/>
    <property type="evidence" value="ECO:0007669"/>
    <property type="project" value="UniProtKB-EC"/>
</dbReference>
<accession>A0ABT1CFF0</accession>
<feature type="domain" description="Beta-lactamase class A catalytic" evidence="4">
    <location>
        <begin position="71"/>
        <end position="286"/>
    </location>
</feature>
<reference evidence="5 6" key="1">
    <citation type="submission" date="2022-06" db="EMBL/GenBank/DDBJ databases">
        <title>Whole-genome of Asaia lannensis strain LMG 27011T.</title>
        <authorList>
            <person name="Sombolestani A."/>
        </authorList>
    </citation>
    <scope>NUCLEOTIDE SEQUENCE [LARGE SCALE GENOMIC DNA]</scope>
    <source>
        <strain evidence="5 6">NBRC 102526</strain>
    </source>
</reference>
<dbReference type="Pfam" id="PF13354">
    <property type="entry name" value="Beta-lactamase2"/>
    <property type="match status" value="1"/>
</dbReference>
<dbReference type="PANTHER" id="PTHR35333:SF3">
    <property type="entry name" value="BETA-LACTAMASE-TYPE TRANSPEPTIDASE FOLD CONTAINING PROTEIN"/>
    <property type="match status" value="1"/>
</dbReference>
<proteinExistence type="inferred from homology"/>
<evidence type="ECO:0000313" key="6">
    <source>
        <dbReference type="Proteomes" id="UP001523401"/>
    </source>
</evidence>
<dbReference type="InterPro" id="IPR012338">
    <property type="entry name" value="Beta-lactam/transpept-like"/>
</dbReference>
<comment type="catalytic activity">
    <reaction evidence="1">
        <text>a beta-lactam + H2O = a substituted beta-amino acid</text>
        <dbReference type="Rhea" id="RHEA:20401"/>
        <dbReference type="ChEBI" id="CHEBI:15377"/>
        <dbReference type="ChEBI" id="CHEBI:35627"/>
        <dbReference type="ChEBI" id="CHEBI:140347"/>
        <dbReference type="EC" id="3.5.2.6"/>
    </reaction>
</comment>
<dbReference type="RefSeq" id="WP_252848530.1">
    <property type="nucleotide sequence ID" value="NZ_BAPW01000012.1"/>
</dbReference>
<sequence>MHSDPVFPIARRRLLLGLPLIAPLIGAVARTAFADALPVLSPATHDTLSKIANGYEKGCGGRLGVHLFCPQTGAALSWRGEERFRMCSSFKASLVGCVLSRCDRGEDALTRRIAFSDADFTLPFWAPVAQKNRDAGSLSLAALCAGAVTMSDNVCANMLLRHIGGPAALTRFWRDSGDEISRLDAYEPELNRPSSDPDANTTTPIAMARTLHRLIHGTLLHPQSAALLRSWMIDCTTGTQRLRAGLPPHWIAGDKTGNNGKDIAADIAFASPPDAPGKSVIIAAYTAGGTPNEARFRSVFHDIGTLAPLLLG</sequence>
<evidence type="ECO:0000256" key="3">
    <source>
        <dbReference type="ARBA" id="ARBA00012865"/>
    </source>
</evidence>
<organism evidence="5 6">
    <name type="scientific">Asaia lannensis NBRC 102526</name>
    <dbReference type="NCBI Taxonomy" id="1307926"/>
    <lineage>
        <taxon>Bacteria</taxon>
        <taxon>Pseudomonadati</taxon>
        <taxon>Pseudomonadota</taxon>
        <taxon>Alphaproteobacteria</taxon>
        <taxon>Acetobacterales</taxon>
        <taxon>Acetobacteraceae</taxon>
        <taxon>Asaia</taxon>
    </lineage>
</organism>
<gene>
    <name evidence="5" type="primary">bla</name>
    <name evidence="5" type="ORF">NF685_02910</name>
</gene>
<comment type="caution">
    <text evidence="5">The sequence shown here is derived from an EMBL/GenBank/DDBJ whole genome shotgun (WGS) entry which is preliminary data.</text>
</comment>
<evidence type="ECO:0000256" key="1">
    <source>
        <dbReference type="ARBA" id="ARBA00001526"/>
    </source>
</evidence>
<dbReference type="EC" id="3.5.2.6" evidence="3"/>
<dbReference type="EMBL" id="JAMXQU010000002">
    <property type="protein sequence ID" value="MCO6158979.1"/>
    <property type="molecule type" value="Genomic_DNA"/>
</dbReference>
<protein>
    <recommendedName>
        <fullName evidence="3">beta-lactamase</fullName>
        <ecNumber evidence="3">3.5.2.6</ecNumber>
    </recommendedName>
</protein>
<dbReference type="NCBIfam" id="NF033103">
    <property type="entry name" value="bla_class_A"/>
    <property type="match status" value="1"/>
</dbReference>
<evidence type="ECO:0000256" key="2">
    <source>
        <dbReference type="ARBA" id="ARBA00009009"/>
    </source>
</evidence>
<dbReference type="PANTHER" id="PTHR35333">
    <property type="entry name" value="BETA-LACTAMASE"/>
    <property type="match status" value="1"/>
</dbReference>
<name>A0ABT1CFF0_9PROT</name>
<dbReference type="SUPFAM" id="SSF56601">
    <property type="entry name" value="beta-lactamase/transpeptidase-like"/>
    <property type="match status" value="1"/>
</dbReference>
<dbReference type="Gene3D" id="3.40.710.10">
    <property type="entry name" value="DD-peptidase/beta-lactamase superfamily"/>
    <property type="match status" value="1"/>
</dbReference>
<evidence type="ECO:0000259" key="4">
    <source>
        <dbReference type="Pfam" id="PF13354"/>
    </source>
</evidence>